<accession>A0A9P4TFH6</accession>
<dbReference type="Gene3D" id="3.40.50.300">
    <property type="entry name" value="P-loop containing nucleotide triphosphate hydrolases"/>
    <property type="match status" value="2"/>
</dbReference>
<evidence type="ECO:0000256" key="8">
    <source>
        <dbReference type="ARBA" id="ARBA00022806"/>
    </source>
</evidence>
<dbReference type="InterPro" id="IPR006935">
    <property type="entry name" value="Helicase/UvrB_N"/>
</dbReference>
<feature type="domain" description="RNase III" evidence="18">
    <location>
        <begin position="1027"/>
        <end position="1202"/>
    </location>
</feature>
<feature type="region of interest" description="Disordered" evidence="17">
    <location>
        <begin position="1"/>
        <end position="67"/>
    </location>
</feature>
<dbReference type="InterPro" id="IPR001650">
    <property type="entry name" value="Helicase_C-like"/>
</dbReference>
<dbReference type="PROSITE" id="PS00517">
    <property type="entry name" value="RNASE_3_1"/>
    <property type="match status" value="1"/>
</dbReference>
<dbReference type="PANTHER" id="PTHR14950:SF62">
    <property type="entry name" value="DICER-LIKE PROTEIN 1"/>
    <property type="match status" value="1"/>
</dbReference>
<evidence type="ECO:0000256" key="12">
    <source>
        <dbReference type="ARBA" id="ARBA00023118"/>
    </source>
</evidence>
<dbReference type="EMBL" id="SWKU01000009">
    <property type="protein sequence ID" value="KAF3003799.1"/>
    <property type="molecule type" value="Genomic_DNA"/>
</dbReference>
<evidence type="ECO:0000256" key="2">
    <source>
        <dbReference type="ARBA" id="ARBA00001946"/>
    </source>
</evidence>
<keyword evidence="24" id="KW-1185">Reference proteome</keyword>
<evidence type="ECO:0000259" key="18">
    <source>
        <dbReference type="PROSITE" id="PS50142"/>
    </source>
</evidence>
<evidence type="ECO:0000256" key="5">
    <source>
        <dbReference type="ARBA" id="ARBA00022737"/>
    </source>
</evidence>
<dbReference type="PROSITE" id="PS51192">
    <property type="entry name" value="HELICASE_ATP_BIND_1"/>
    <property type="match status" value="1"/>
</dbReference>
<dbReference type="SMART" id="SM00535">
    <property type="entry name" value="RIBOc"/>
    <property type="match status" value="2"/>
</dbReference>
<dbReference type="SMART" id="SM00490">
    <property type="entry name" value="HELICc"/>
    <property type="match status" value="1"/>
</dbReference>
<dbReference type="GO" id="GO:0030422">
    <property type="term" value="P:siRNA processing"/>
    <property type="evidence" value="ECO:0007669"/>
    <property type="project" value="TreeGrafter"/>
</dbReference>
<dbReference type="InterPro" id="IPR036389">
    <property type="entry name" value="RNase_III_sf"/>
</dbReference>
<dbReference type="GO" id="GO:0005524">
    <property type="term" value="F:ATP binding"/>
    <property type="evidence" value="ECO:0007669"/>
    <property type="project" value="UniProtKB-KW"/>
</dbReference>
<dbReference type="FunFam" id="3.40.50.300:FF:001669">
    <property type="entry name" value="Dicer-like protein 1"/>
    <property type="match status" value="1"/>
</dbReference>
<dbReference type="CDD" id="cd00593">
    <property type="entry name" value="RIBOc"/>
    <property type="match status" value="2"/>
</dbReference>
<evidence type="ECO:0000256" key="11">
    <source>
        <dbReference type="ARBA" id="ARBA00022884"/>
    </source>
</evidence>
<keyword evidence="10" id="KW-0460">Magnesium</keyword>
<comment type="cofactor">
    <cofactor evidence="2">
        <name>Mg(2+)</name>
        <dbReference type="ChEBI" id="CHEBI:18420"/>
    </cofactor>
</comment>
<dbReference type="PROSITE" id="PS51194">
    <property type="entry name" value="HELICASE_CTER"/>
    <property type="match status" value="1"/>
</dbReference>
<dbReference type="GO" id="GO:0004525">
    <property type="term" value="F:ribonuclease III activity"/>
    <property type="evidence" value="ECO:0007669"/>
    <property type="project" value="InterPro"/>
</dbReference>
<dbReference type="InterPro" id="IPR027417">
    <property type="entry name" value="P-loop_NTPase"/>
</dbReference>
<keyword evidence="4" id="KW-0479">Metal-binding</keyword>
<dbReference type="SUPFAM" id="SSF52540">
    <property type="entry name" value="P-loop containing nucleoside triphosphate hydrolases"/>
    <property type="match status" value="1"/>
</dbReference>
<feature type="domain" description="Dicer dsRNA-binding fold" evidence="22">
    <location>
        <begin position="654"/>
        <end position="754"/>
    </location>
</feature>
<dbReference type="GO" id="GO:0051607">
    <property type="term" value="P:defense response to virus"/>
    <property type="evidence" value="ECO:0007669"/>
    <property type="project" value="UniProtKB-KW"/>
</dbReference>
<evidence type="ECO:0000256" key="17">
    <source>
        <dbReference type="SAM" id="MobiDB-lite"/>
    </source>
</evidence>
<dbReference type="PROSITE" id="PS50821">
    <property type="entry name" value="PAZ"/>
    <property type="match status" value="1"/>
</dbReference>
<keyword evidence="11 16" id="KW-0694">RNA-binding</keyword>
<evidence type="ECO:0000256" key="15">
    <source>
        <dbReference type="ARBA" id="ARBA00035116"/>
    </source>
</evidence>
<dbReference type="GO" id="GO:0046872">
    <property type="term" value="F:metal ion binding"/>
    <property type="evidence" value="ECO:0007669"/>
    <property type="project" value="UniProtKB-KW"/>
</dbReference>
<dbReference type="GO" id="GO:0003723">
    <property type="term" value="F:RNA binding"/>
    <property type="evidence" value="ECO:0007669"/>
    <property type="project" value="UniProtKB-UniRule"/>
</dbReference>
<dbReference type="GO" id="GO:0004386">
    <property type="term" value="F:helicase activity"/>
    <property type="evidence" value="ECO:0007669"/>
    <property type="project" value="UniProtKB-KW"/>
</dbReference>
<keyword evidence="9" id="KW-0067">ATP-binding</keyword>
<evidence type="ECO:0000256" key="3">
    <source>
        <dbReference type="ARBA" id="ARBA00022721"/>
    </source>
</evidence>
<keyword evidence="5" id="KW-0677">Repeat</keyword>
<comment type="caution">
    <text evidence="23">The sequence shown here is derived from an EMBL/GenBank/DDBJ whole genome shotgun (WGS) entry which is preliminary data.</text>
</comment>
<evidence type="ECO:0000256" key="7">
    <source>
        <dbReference type="ARBA" id="ARBA00022801"/>
    </source>
</evidence>
<proteinExistence type="inferred from homology"/>
<dbReference type="InterPro" id="IPR005034">
    <property type="entry name" value="Dicer_dimerisation"/>
</dbReference>
<dbReference type="FunFam" id="1.10.1520.10:FF:000026">
    <property type="entry name" value="Dicer-like protein 1"/>
    <property type="match status" value="1"/>
</dbReference>
<dbReference type="InterPro" id="IPR038248">
    <property type="entry name" value="Dicer_dimer_sf"/>
</dbReference>
<evidence type="ECO:0000259" key="21">
    <source>
        <dbReference type="PROSITE" id="PS51194"/>
    </source>
</evidence>
<feature type="compositionally biased region" description="Acidic residues" evidence="17">
    <location>
        <begin position="40"/>
        <end position="51"/>
    </location>
</feature>
<keyword evidence="8" id="KW-0347">Helicase</keyword>
<evidence type="ECO:0000256" key="13">
    <source>
        <dbReference type="ARBA" id="ARBA00023211"/>
    </source>
</evidence>
<dbReference type="GO" id="GO:0003677">
    <property type="term" value="F:DNA binding"/>
    <property type="evidence" value="ECO:0007669"/>
    <property type="project" value="InterPro"/>
</dbReference>
<gene>
    <name evidence="23" type="primary">DCL1</name>
    <name evidence="23" type="ORF">E8E13_010231</name>
</gene>
<dbReference type="Pfam" id="PF00636">
    <property type="entry name" value="Ribonuclease_3"/>
    <property type="match status" value="2"/>
</dbReference>
<evidence type="ECO:0000256" key="16">
    <source>
        <dbReference type="PROSITE-ProRule" id="PRU00657"/>
    </source>
</evidence>
<evidence type="ECO:0000256" key="10">
    <source>
        <dbReference type="ARBA" id="ARBA00022842"/>
    </source>
</evidence>
<organism evidence="23 24">
    <name type="scientific">Curvularia kusanoi</name>
    <name type="common">Cochliobolus kusanoi</name>
    <dbReference type="NCBI Taxonomy" id="90978"/>
    <lineage>
        <taxon>Eukaryota</taxon>
        <taxon>Fungi</taxon>
        <taxon>Dikarya</taxon>
        <taxon>Ascomycota</taxon>
        <taxon>Pezizomycotina</taxon>
        <taxon>Dothideomycetes</taxon>
        <taxon>Pleosporomycetidae</taxon>
        <taxon>Pleosporales</taxon>
        <taxon>Pleosporineae</taxon>
        <taxon>Pleosporaceae</taxon>
        <taxon>Curvularia</taxon>
    </lineage>
</organism>
<comment type="similarity">
    <text evidence="15 16">Belongs to the helicase family. Dicer subfamily.</text>
</comment>
<reference evidence="23" key="1">
    <citation type="submission" date="2019-04" db="EMBL/GenBank/DDBJ databases">
        <title>Sequencing of skin fungus with MAO and IRED activity.</title>
        <authorList>
            <person name="Marsaioli A.J."/>
            <person name="Bonatto J.M.C."/>
            <person name="Reis Junior O."/>
        </authorList>
    </citation>
    <scope>NUCLEOTIDE SEQUENCE</scope>
    <source>
        <strain evidence="23">30M1</strain>
    </source>
</reference>
<dbReference type="GO" id="GO:0050688">
    <property type="term" value="P:regulation of defense response to virus"/>
    <property type="evidence" value="ECO:0007669"/>
    <property type="project" value="UniProtKB-KW"/>
</dbReference>
<dbReference type="Gene3D" id="1.10.1520.10">
    <property type="entry name" value="Ribonuclease III domain"/>
    <property type="match status" value="2"/>
</dbReference>
<dbReference type="Pfam" id="PF04851">
    <property type="entry name" value="ResIII"/>
    <property type="match status" value="1"/>
</dbReference>
<evidence type="ECO:0000256" key="14">
    <source>
        <dbReference type="ARBA" id="ARBA00025403"/>
    </source>
</evidence>
<dbReference type="Pfam" id="PF03368">
    <property type="entry name" value="Dicer_dimer"/>
    <property type="match status" value="1"/>
</dbReference>
<evidence type="ECO:0000259" key="20">
    <source>
        <dbReference type="PROSITE" id="PS51192"/>
    </source>
</evidence>
<evidence type="ECO:0000259" key="19">
    <source>
        <dbReference type="PROSITE" id="PS50821"/>
    </source>
</evidence>
<evidence type="ECO:0000313" key="24">
    <source>
        <dbReference type="Proteomes" id="UP000801428"/>
    </source>
</evidence>
<feature type="domain" description="Helicase ATP-binding" evidence="20">
    <location>
        <begin position="129"/>
        <end position="295"/>
    </location>
</feature>
<name>A0A9P4TFH6_CURKU</name>
<evidence type="ECO:0000259" key="22">
    <source>
        <dbReference type="PROSITE" id="PS51327"/>
    </source>
</evidence>
<dbReference type="SMART" id="SM00487">
    <property type="entry name" value="DEXDc"/>
    <property type="match status" value="1"/>
</dbReference>
<dbReference type="InterPro" id="IPR000999">
    <property type="entry name" value="RNase_III_dom"/>
</dbReference>
<keyword evidence="13" id="KW-0464">Manganese</keyword>
<dbReference type="Proteomes" id="UP000801428">
    <property type="component" value="Unassembled WGS sequence"/>
</dbReference>
<dbReference type="CDD" id="cd18034">
    <property type="entry name" value="DEXHc_dicer"/>
    <property type="match status" value="1"/>
</dbReference>
<comment type="function">
    <text evidence="14">Dicer-like endonuclease involved in cleaving double-stranded RNA in the RNA interference (RNAi) pathway. Produces 21 to 25 bp dsRNAs (siRNAs) which target the selective destruction of homologous RNAs leading to sequence-specific suppression of gene expression, called post-transcriptional gene silencing (PTGS). Part of a broad host defense response against viral infection and transposons.</text>
</comment>
<dbReference type="PANTHER" id="PTHR14950">
    <property type="entry name" value="DICER-RELATED"/>
    <property type="match status" value="1"/>
</dbReference>
<dbReference type="Gene3D" id="3.30.160.380">
    <property type="entry name" value="Dicer dimerisation domain"/>
    <property type="match status" value="1"/>
</dbReference>
<dbReference type="FunFam" id="1.10.1520.10:FF:000015">
    <property type="entry name" value="Dicer-like protein 1"/>
    <property type="match status" value="1"/>
</dbReference>
<evidence type="ECO:0000256" key="1">
    <source>
        <dbReference type="ARBA" id="ARBA00001936"/>
    </source>
</evidence>
<dbReference type="PROSITE" id="PS51327">
    <property type="entry name" value="DICER_DSRBF"/>
    <property type="match status" value="1"/>
</dbReference>
<dbReference type="InterPro" id="IPR003100">
    <property type="entry name" value="PAZ_dom"/>
</dbReference>
<dbReference type="OrthoDB" id="416741at2759"/>
<comment type="cofactor">
    <cofactor evidence="1">
        <name>Mn(2+)</name>
        <dbReference type="ChEBI" id="CHEBI:29035"/>
    </cofactor>
</comment>
<feature type="domain" description="RNase III" evidence="18">
    <location>
        <begin position="1258"/>
        <end position="1409"/>
    </location>
</feature>
<evidence type="ECO:0000256" key="6">
    <source>
        <dbReference type="ARBA" id="ARBA00022741"/>
    </source>
</evidence>
<feature type="domain" description="PAZ" evidence="19">
    <location>
        <begin position="883"/>
        <end position="1004"/>
    </location>
</feature>
<dbReference type="InterPro" id="IPR014001">
    <property type="entry name" value="Helicase_ATP-bd"/>
</dbReference>
<evidence type="ECO:0000256" key="9">
    <source>
        <dbReference type="ARBA" id="ARBA00022840"/>
    </source>
</evidence>
<sequence length="1468" mass="167793">MGWFNVTEEEDHYSCDDNSVSDKDEKHVEYPPNPPVQLPDQEEHDSEDSDIDADHSRAHGPKTTAEHRRAQNDILKAFAANINAHITQRELDEAASRGANEEQFSIRDILAKQDISVRITNPRDYQTELFQRAKSENVIAVLDTGSGKTHIATLLLKHTIDEELASRAKGHRPKTAFFLVDSVNLVFQQANVLRCGLDHGVEPVCGAMGASLWNKSTWEAIFTKNMVVVCTAEVLVQCLMHSFISIAQINLFIFDEAHHAKDNHPYARIMKDYFAHEVDFSRRPRVFGMTASPVDVRGLKPGVVVEAARNLEKMLCSKIVTVSEDALAASNISRPEEHVAPYKRLRVEFETPFHSKVKVQYGDVKAFQKFFVTSKRIASELGTWASDMYWSFAFADEQARKLQQREEFKYNKLKGVNVNIQELDSKIQRLKDAATFVQGFDFGTPRSGKEDLSSKVLKLHEWLNMYYERSDEPRCIVFVEQRQTARLLKLIFDHIGGPYLHCDVLVGVNSRADEHNVSLRAQILTVSKFRRGELNCMFATSVAEEGLDIPQCNVVVRFDLYRTMIAYVQSRGRARHRNSKYLHMLENGNDDHRERLIQVRQDELVMRNFCKGIERESVLGDFGDDIGDLLALEDKIYPSFVDPESGARLTYRTSLPILNHFVATLPTHDNETSLQPSYAITREISDDPRDAQSAGFRCEVVLPECSPILSMTGKVESRKTIAKCSAAFRMCLELHKKGHLDSNLLPTTMKSLPAMRNALLAISEKKKNHYPMLIKPQFWKQDRGVTPKQLFLTVVDVDAGLDPSNVLSQSFDTPWSFTEADVEAVTRFTLRIYEDIYNKTYDYDVHKISYWVVPVVSQWSCLQSKDLGTIVDMGQIRQVCEEPNWGWTPETPNEQLLDKYILDPMNGARRFYSDSIATHLTPQDTVPAHIPRQNQKFMDTILDYSDSKWARSRDINKWNKNQPVLQVEKIPFRRNHLARVEDKEHEVLGNLKTVICPEPMRISNMSTPFVVMCYILPAVIHRFESYLIALEACKHVDLNVSPALALEALTKDSDNTDEHGEEKINFKSGMGPNYERLEFLGDCFLKMATSISTFVLQPDENEFEFHVRRMLMLCNANLMDTAVGKKKYRFDDGEERGLQMYNYIRTEAFSRRTWYPEGLKLLRGKGVGKSEDEWLKLTHNLGDKSIADVCEAFIGATFMQHHHDGPWSPSDWDETVKAVKLFSNSPDHPQSKWSDYYAAYSKPRYQLAEPTASHHALAHSIEQKHPYKFKSPRLLRSAFVHPSQPFGFEQVPNYQRLEFLGDALLDMAFIQHLFYSYPDKDPQWLTEHKTPMVSNKFLGAVCVALGWHTHLRHHSALLGSQIRDYVNEITEAQREAAGAVDYWVSVSEPPKCLADVIEAYVAALFVDSAFDFNVVRDFFTQHLRPFFTDMTLPAYESFASNHPATRLARLLSTTFGCAEWRGGYGDDT</sequence>
<evidence type="ECO:0000256" key="4">
    <source>
        <dbReference type="ARBA" id="ARBA00022723"/>
    </source>
</evidence>
<dbReference type="GO" id="GO:0005634">
    <property type="term" value="C:nucleus"/>
    <property type="evidence" value="ECO:0007669"/>
    <property type="project" value="TreeGrafter"/>
</dbReference>
<keyword evidence="3" id="KW-0930">Antiviral protein</keyword>
<dbReference type="GO" id="GO:0005737">
    <property type="term" value="C:cytoplasm"/>
    <property type="evidence" value="ECO:0007669"/>
    <property type="project" value="TreeGrafter"/>
</dbReference>
<dbReference type="SUPFAM" id="SSF69065">
    <property type="entry name" value="RNase III domain-like"/>
    <property type="match status" value="2"/>
</dbReference>
<dbReference type="CDD" id="cd18802">
    <property type="entry name" value="SF2_C_dicer"/>
    <property type="match status" value="1"/>
</dbReference>
<keyword evidence="12" id="KW-0051">Antiviral defense</keyword>
<dbReference type="PROSITE" id="PS50142">
    <property type="entry name" value="RNASE_3_2"/>
    <property type="match status" value="2"/>
</dbReference>
<dbReference type="Pfam" id="PF00271">
    <property type="entry name" value="Helicase_C"/>
    <property type="match status" value="1"/>
</dbReference>
<feature type="compositionally biased region" description="Basic and acidic residues" evidence="17">
    <location>
        <begin position="12"/>
        <end position="29"/>
    </location>
</feature>
<protein>
    <submittedName>
        <fullName evidence="23">Dicer-like protein 1</fullName>
    </submittedName>
</protein>
<keyword evidence="6" id="KW-0547">Nucleotide-binding</keyword>
<feature type="domain" description="Helicase C-terminal" evidence="21">
    <location>
        <begin position="451"/>
        <end position="617"/>
    </location>
</feature>
<evidence type="ECO:0000313" key="23">
    <source>
        <dbReference type="EMBL" id="KAF3003799.1"/>
    </source>
</evidence>
<keyword evidence="7" id="KW-0378">Hydrolase</keyword>